<evidence type="ECO:0000313" key="16">
    <source>
        <dbReference type="Ensembl" id="ENSAPLP00000010757.2"/>
    </source>
</evidence>
<feature type="transmembrane region" description="Helical" evidence="14">
    <location>
        <begin position="526"/>
        <end position="551"/>
    </location>
</feature>
<dbReference type="PRINTS" id="PR01307">
    <property type="entry name" value="P2XRECEPTOR"/>
</dbReference>
<dbReference type="InterPro" id="IPR059116">
    <property type="entry name" value="P2X_receptor"/>
</dbReference>
<keyword evidence="8 14" id="KW-0472">Membrane</keyword>
<evidence type="ECO:0000256" key="13">
    <source>
        <dbReference type="ARBA" id="ARBA00036634"/>
    </source>
</evidence>
<dbReference type="GO" id="GO:0007605">
    <property type="term" value="P:sensory perception of sound"/>
    <property type="evidence" value="ECO:0007669"/>
    <property type="project" value="Ensembl"/>
</dbReference>
<evidence type="ECO:0000256" key="2">
    <source>
        <dbReference type="ARBA" id="ARBA00009848"/>
    </source>
</evidence>
<keyword evidence="7 14" id="KW-0406">Ion transport</keyword>
<dbReference type="Ensembl" id="ENSAPLT00000011474.2">
    <property type="protein sequence ID" value="ENSAPLP00000010757.2"/>
    <property type="gene ID" value="ENSAPLG00000010928.2"/>
</dbReference>
<protein>
    <recommendedName>
        <fullName evidence="14">P2X purinoceptor</fullName>
    </recommendedName>
</protein>
<comment type="function">
    <text evidence="14">Receptor for ATP that acts as a ligand-gated ion channel.</text>
</comment>
<dbReference type="GO" id="GO:0004931">
    <property type="term" value="F:extracellularly ATP-gated monoatomic cation channel activity"/>
    <property type="evidence" value="ECO:0007669"/>
    <property type="project" value="Ensembl"/>
</dbReference>
<dbReference type="NCBIfam" id="TIGR00863">
    <property type="entry name" value="P2X"/>
    <property type="match status" value="1"/>
</dbReference>
<dbReference type="InterPro" id="IPR003045">
    <property type="entry name" value="P2X2_purnocptor"/>
</dbReference>
<dbReference type="HOGENOM" id="CLU_034469_4_0_1"/>
<evidence type="ECO:0000256" key="14">
    <source>
        <dbReference type="RuleBase" id="RU000681"/>
    </source>
</evidence>
<proteinExistence type="inferred from homology"/>
<organism evidence="16 17">
    <name type="scientific">Anas platyrhynchos platyrhynchos</name>
    <name type="common">Northern mallard</name>
    <dbReference type="NCBI Taxonomy" id="8840"/>
    <lineage>
        <taxon>Eukaryota</taxon>
        <taxon>Metazoa</taxon>
        <taxon>Chordata</taxon>
        <taxon>Craniata</taxon>
        <taxon>Vertebrata</taxon>
        <taxon>Euteleostomi</taxon>
        <taxon>Archelosauria</taxon>
        <taxon>Archosauria</taxon>
        <taxon>Dinosauria</taxon>
        <taxon>Saurischia</taxon>
        <taxon>Theropoda</taxon>
        <taxon>Coelurosauria</taxon>
        <taxon>Aves</taxon>
        <taxon>Neognathae</taxon>
        <taxon>Galloanserae</taxon>
        <taxon>Anseriformes</taxon>
        <taxon>Anatidae</taxon>
        <taxon>Anatinae</taxon>
        <taxon>Anas</taxon>
    </lineage>
</organism>
<evidence type="ECO:0000256" key="6">
    <source>
        <dbReference type="ARBA" id="ARBA00022989"/>
    </source>
</evidence>
<dbReference type="InterPro" id="IPR027309">
    <property type="entry name" value="P2X_extracellular_dom_sf"/>
</dbReference>
<evidence type="ECO:0000256" key="7">
    <source>
        <dbReference type="ARBA" id="ARBA00023065"/>
    </source>
</evidence>
<evidence type="ECO:0000256" key="4">
    <source>
        <dbReference type="ARBA" id="ARBA00022475"/>
    </source>
</evidence>
<keyword evidence="17" id="KW-1185">Reference proteome</keyword>
<dbReference type="Gene3D" id="1.10.287.940">
    <property type="entry name" value="atp-gated p2x4 ion channel"/>
    <property type="match status" value="1"/>
</dbReference>
<evidence type="ECO:0000256" key="1">
    <source>
        <dbReference type="ARBA" id="ARBA00004651"/>
    </source>
</evidence>
<keyword evidence="14" id="KW-0675">Receptor</keyword>
<evidence type="ECO:0000256" key="8">
    <source>
        <dbReference type="ARBA" id="ARBA00023136"/>
    </source>
</evidence>
<evidence type="ECO:0000256" key="3">
    <source>
        <dbReference type="ARBA" id="ARBA00022448"/>
    </source>
</evidence>
<gene>
    <name evidence="16" type="primary">P2RX2</name>
</gene>
<evidence type="ECO:0000256" key="12">
    <source>
        <dbReference type="ARBA" id="ARBA00023303"/>
    </source>
</evidence>
<dbReference type="PANTHER" id="PTHR10125:SF4">
    <property type="entry name" value="P2X PURINOCEPTOR 2"/>
    <property type="match status" value="1"/>
</dbReference>
<dbReference type="PANTHER" id="PTHR10125">
    <property type="entry name" value="P2X PURINOCEPTOR"/>
    <property type="match status" value="1"/>
</dbReference>
<keyword evidence="10" id="KW-0325">Glycoprotein</keyword>
<comment type="subcellular location">
    <subcellularLocation>
        <location evidence="1">Cell membrane</location>
        <topology evidence="1">Multi-pass membrane protein</topology>
    </subcellularLocation>
    <subcellularLocation>
        <location evidence="14">Membrane</location>
        <topology evidence="14">Multi-pass membrane protein</topology>
    </subcellularLocation>
</comment>
<dbReference type="PRINTS" id="PR01309">
    <property type="entry name" value="P2X2RECEPTOR"/>
</dbReference>
<comment type="catalytic activity">
    <reaction evidence="13">
        <text>Ca(2+)(in) = Ca(2+)(out)</text>
        <dbReference type="Rhea" id="RHEA:29671"/>
        <dbReference type="ChEBI" id="CHEBI:29108"/>
    </reaction>
</comment>
<evidence type="ECO:0000256" key="15">
    <source>
        <dbReference type="SAM" id="MobiDB-lite"/>
    </source>
</evidence>
<keyword evidence="12 14" id="KW-0407">Ion channel</keyword>
<dbReference type="GO" id="GO:0043235">
    <property type="term" value="C:receptor complex"/>
    <property type="evidence" value="ECO:0007669"/>
    <property type="project" value="Ensembl"/>
</dbReference>
<sequence>MAFREQENPFSAWETTSNFPVQSQQLCPYETGGGVVQGGDVVIALSQCFGAPTGLMHSLGKFFLVFVFFFLFFFVLFCFNPHLPGLLFLPFSEGPEIASGQGMKWVQQSGCLLVGVPRSLPLPKLQNGHPLPAPSRPRPDALLLPSPARTILRRATTASGGGSLLPSPPEQTYPGPQGSLPCRAVPCQAVLSRAEPISASMGVQGCLRAVSSYSSPQVVVVRNGHLGTAYRALQLLVLLYFTGYVFIIQKGYQERETGPESSVITKVKGVTQSPSKVWDVGEYVSPPEGGSTFSILTRVDVSPAQTMETCPEGRAVATATCSSDQDCVPRDTDTSGHGQRTGRCVPQPGGTGKSCEVLAWCPVDGGSISESLAEMASQFTVLIKNNIHFPRFGFSKGNIQAAESGYLKSCMFNTTSALYCPIFKLGFLVEQAGEDFTELAEKGGVIGVIITWNCNLDLPDAECNPHYSFRRLDPKGVSASPGYNYRFAKYYSWNGTRSRVLIKAYGIRVDVIVHGQAGKFSLIPTIITLATALTSVGLGSFICDWILLCCMDKEQRYSSRKFEQVAPGCGYS</sequence>
<dbReference type="InterPro" id="IPR001429">
    <property type="entry name" value="P2X_purnocptor"/>
</dbReference>
<keyword evidence="4" id="KW-1003">Cell membrane</keyword>
<dbReference type="GO" id="GO:0005524">
    <property type="term" value="F:ATP binding"/>
    <property type="evidence" value="ECO:0007669"/>
    <property type="project" value="InterPro"/>
</dbReference>
<reference evidence="16 17" key="1">
    <citation type="submission" date="2017-10" db="EMBL/GenBank/DDBJ databases">
        <title>A new Pekin duck reference genome.</title>
        <authorList>
            <person name="Hou Z.-C."/>
            <person name="Zhou Z.-K."/>
            <person name="Zhu F."/>
            <person name="Hou S.-S."/>
        </authorList>
    </citation>
    <scope>NUCLEOTIDE SEQUENCE [LARGE SCALE GENOMIC DNA]</scope>
</reference>
<dbReference type="GeneTree" id="ENSGT01020000230351"/>
<dbReference type="PROSITE" id="PS01212">
    <property type="entry name" value="P2X_RECEPTOR"/>
    <property type="match status" value="1"/>
</dbReference>
<dbReference type="Pfam" id="PF00864">
    <property type="entry name" value="P2X_receptor"/>
    <property type="match status" value="1"/>
</dbReference>
<evidence type="ECO:0000313" key="17">
    <source>
        <dbReference type="Proteomes" id="UP000016666"/>
    </source>
</evidence>
<reference evidence="16" key="3">
    <citation type="submission" date="2025-09" db="UniProtKB">
        <authorList>
            <consortium name="Ensembl"/>
        </authorList>
    </citation>
    <scope>IDENTIFICATION</scope>
</reference>
<dbReference type="AlphaFoldDB" id="U3IU34"/>
<dbReference type="InterPro" id="IPR053792">
    <property type="entry name" value="P2X_RECEPTOR_CS"/>
</dbReference>
<comment type="similarity">
    <text evidence="2 14">Belongs to the P2X receptor family.</text>
</comment>
<keyword evidence="6 14" id="KW-1133">Transmembrane helix</keyword>
<dbReference type="Gene3D" id="2.60.490.10">
    <property type="entry name" value="atp-gated p2x4 ion channel domain"/>
    <property type="match status" value="1"/>
</dbReference>
<evidence type="ECO:0000256" key="10">
    <source>
        <dbReference type="ARBA" id="ARBA00023180"/>
    </source>
</evidence>
<dbReference type="STRING" id="8840.ENSAPLP00000010757"/>
<reference evidence="16" key="2">
    <citation type="submission" date="2025-08" db="UniProtKB">
        <authorList>
            <consortium name="Ensembl"/>
        </authorList>
    </citation>
    <scope>IDENTIFICATION</scope>
</reference>
<dbReference type="FunFam" id="2.60.490.10:FF:000001">
    <property type="entry name" value="P2X purinoceptor"/>
    <property type="match status" value="1"/>
</dbReference>
<keyword evidence="5 14" id="KW-0812">Transmembrane</keyword>
<dbReference type="GO" id="GO:0042802">
    <property type="term" value="F:identical protein binding"/>
    <property type="evidence" value="ECO:0007669"/>
    <property type="project" value="Ensembl"/>
</dbReference>
<keyword evidence="3 14" id="KW-0813">Transport</keyword>
<dbReference type="GO" id="GO:0033198">
    <property type="term" value="P:response to ATP"/>
    <property type="evidence" value="ECO:0007669"/>
    <property type="project" value="InterPro"/>
</dbReference>
<evidence type="ECO:0000256" key="11">
    <source>
        <dbReference type="ARBA" id="ARBA00023286"/>
    </source>
</evidence>
<accession>U3IU34</accession>
<dbReference type="GO" id="GO:0070588">
    <property type="term" value="P:calcium ion transmembrane transport"/>
    <property type="evidence" value="ECO:0007669"/>
    <property type="project" value="TreeGrafter"/>
</dbReference>
<dbReference type="Proteomes" id="UP000016666">
    <property type="component" value="Chromosome 16"/>
</dbReference>
<feature type="region of interest" description="Disordered" evidence="15">
    <location>
        <begin position="158"/>
        <end position="177"/>
    </location>
</feature>
<keyword evidence="9" id="KW-1015">Disulfide bond</keyword>
<dbReference type="GO" id="GO:0001614">
    <property type="term" value="F:purinergic nucleotide receptor activity"/>
    <property type="evidence" value="ECO:0007669"/>
    <property type="project" value="InterPro"/>
</dbReference>
<dbReference type="GO" id="GO:0098794">
    <property type="term" value="C:postsynapse"/>
    <property type="evidence" value="ECO:0007669"/>
    <property type="project" value="GOC"/>
</dbReference>
<dbReference type="GO" id="GO:0016324">
    <property type="term" value="C:apical plasma membrane"/>
    <property type="evidence" value="ECO:0007669"/>
    <property type="project" value="Ensembl"/>
</dbReference>
<evidence type="ECO:0000256" key="9">
    <source>
        <dbReference type="ARBA" id="ARBA00023157"/>
    </source>
</evidence>
<keyword evidence="11" id="KW-1071">Ligand-gated ion channel</keyword>
<evidence type="ECO:0000256" key="5">
    <source>
        <dbReference type="ARBA" id="ARBA00022692"/>
    </source>
</evidence>
<name>U3IU34_ANAPP</name>
<feature type="transmembrane region" description="Helical" evidence="14">
    <location>
        <begin position="62"/>
        <end position="79"/>
    </location>
</feature>